<dbReference type="PRINTS" id="PR00032">
    <property type="entry name" value="HTHARAC"/>
</dbReference>
<comment type="caution">
    <text evidence="5">The sequence shown here is derived from an EMBL/GenBank/DDBJ whole genome shotgun (WGS) entry which is preliminary data.</text>
</comment>
<dbReference type="GO" id="GO:0043565">
    <property type="term" value="F:sequence-specific DNA binding"/>
    <property type="evidence" value="ECO:0007669"/>
    <property type="project" value="InterPro"/>
</dbReference>
<dbReference type="EMBL" id="DVHA01000007">
    <property type="protein sequence ID" value="HIR59993.1"/>
    <property type="molecule type" value="Genomic_DNA"/>
</dbReference>
<dbReference type="SUPFAM" id="SSF46689">
    <property type="entry name" value="Homeodomain-like"/>
    <property type="match status" value="2"/>
</dbReference>
<organism evidence="5 6">
    <name type="scientific">Candidatus Faecivivens stercoravium</name>
    <dbReference type="NCBI Taxonomy" id="2840803"/>
    <lineage>
        <taxon>Bacteria</taxon>
        <taxon>Bacillati</taxon>
        <taxon>Bacillota</taxon>
        <taxon>Clostridia</taxon>
        <taxon>Eubacteriales</taxon>
        <taxon>Oscillospiraceae</taxon>
        <taxon>Oscillospiraceae incertae sedis</taxon>
        <taxon>Candidatus Faecivivens</taxon>
    </lineage>
</organism>
<dbReference type="InterPro" id="IPR018060">
    <property type="entry name" value="HTH_AraC"/>
</dbReference>
<keyword evidence="2" id="KW-0238">DNA-binding</keyword>
<keyword evidence="1" id="KW-0805">Transcription regulation</keyword>
<dbReference type="InterPro" id="IPR020449">
    <property type="entry name" value="Tscrpt_reg_AraC-type_HTH"/>
</dbReference>
<dbReference type="GO" id="GO:0003700">
    <property type="term" value="F:DNA-binding transcription factor activity"/>
    <property type="evidence" value="ECO:0007669"/>
    <property type="project" value="InterPro"/>
</dbReference>
<name>A0A9D1J408_9FIRM</name>
<evidence type="ECO:0000256" key="3">
    <source>
        <dbReference type="ARBA" id="ARBA00023163"/>
    </source>
</evidence>
<dbReference type="Pfam" id="PF12833">
    <property type="entry name" value="HTH_18"/>
    <property type="match status" value="1"/>
</dbReference>
<evidence type="ECO:0000256" key="2">
    <source>
        <dbReference type="ARBA" id="ARBA00023125"/>
    </source>
</evidence>
<evidence type="ECO:0000313" key="6">
    <source>
        <dbReference type="Proteomes" id="UP000824241"/>
    </source>
</evidence>
<evidence type="ECO:0000259" key="4">
    <source>
        <dbReference type="PROSITE" id="PS01124"/>
    </source>
</evidence>
<dbReference type="PROSITE" id="PS01124">
    <property type="entry name" value="HTH_ARAC_FAMILY_2"/>
    <property type="match status" value="1"/>
</dbReference>
<dbReference type="SMART" id="SM00342">
    <property type="entry name" value="HTH_ARAC"/>
    <property type="match status" value="1"/>
</dbReference>
<sequence>MQIDLMNTLVQLAGSFNLNVCRLSPGGEPEGQFDGGIRAWMEPGFDEKGYLLAVAEGLERGLLYHLADRFGCRFLFLKAEEGLFSFGPYLDSPNTRAAAEALWRKLGGTEADGEGVDSLFEYRSTLPVVADEGALIRAFQRIAAPLGKGEPLPLRAWEEPSGLSAARPSVNPEERRQERYEQSMAASMIERRYRAENAWLDEVLTGDTEKAMAAMRELARYQLPGRFDSLRGRQNLLIILNTLLRKNIERAGIHPAFIDEISREYSRRIEGCISLRELGALRAEMVSAYCRLVREAEARGYSPLIQGVMGDGLLHLDGDASPRTLALRAGVSESYLATRFKAEVGMTLSRWLRLKRIGRAKELLEREDLSASQVAEQVGILDVSYFIRLFKRETGMTPGEYRARLRQEKNGGGKS</sequence>
<protein>
    <submittedName>
        <fullName evidence="5">Helix-turn-helix transcriptional regulator</fullName>
    </submittedName>
</protein>
<accession>A0A9D1J408</accession>
<feature type="domain" description="HTH araC/xylS-type" evidence="4">
    <location>
        <begin position="325"/>
        <end position="404"/>
    </location>
</feature>
<keyword evidence="3" id="KW-0804">Transcription</keyword>
<gene>
    <name evidence="5" type="ORF">IAB37_00230</name>
</gene>
<dbReference type="Gene3D" id="1.10.10.60">
    <property type="entry name" value="Homeodomain-like"/>
    <property type="match status" value="2"/>
</dbReference>
<evidence type="ECO:0000313" key="5">
    <source>
        <dbReference type="EMBL" id="HIR59993.1"/>
    </source>
</evidence>
<reference evidence="5" key="2">
    <citation type="journal article" date="2021" name="PeerJ">
        <title>Extensive microbial diversity within the chicken gut microbiome revealed by metagenomics and culture.</title>
        <authorList>
            <person name="Gilroy R."/>
            <person name="Ravi A."/>
            <person name="Getino M."/>
            <person name="Pursley I."/>
            <person name="Horton D.L."/>
            <person name="Alikhan N.F."/>
            <person name="Baker D."/>
            <person name="Gharbi K."/>
            <person name="Hall N."/>
            <person name="Watson M."/>
            <person name="Adriaenssens E.M."/>
            <person name="Foster-Nyarko E."/>
            <person name="Jarju S."/>
            <person name="Secka A."/>
            <person name="Antonio M."/>
            <person name="Oren A."/>
            <person name="Chaudhuri R.R."/>
            <person name="La Ragione R."/>
            <person name="Hildebrand F."/>
            <person name="Pallen M.J."/>
        </authorList>
    </citation>
    <scope>NUCLEOTIDE SEQUENCE</scope>
    <source>
        <strain evidence="5">CHK189-12415</strain>
    </source>
</reference>
<dbReference type="InterPro" id="IPR009057">
    <property type="entry name" value="Homeodomain-like_sf"/>
</dbReference>
<evidence type="ECO:0000256" key="1">
    <source>
        <dbReference type="ARBA" id="ARBA00023015"/>
    </source>
</evidence>
<dbReference type="PANTHER" id="PTHR43280">
    <property type="entry name" value="ARAC-FAMILY TRANSCRIPTIONAL REGULATOR"/>
    <property type="match status" value="1"/>
</dbReference>
<dbReference type="AlphaFoldDB" id="A0A9D1J408"/>
<dbReference type="Proteomes" id="UP000824241">
    <property type="component" value="Unassembled WGS sequence"/>
</dbReference>
<dbReference type="PANTHER" id="PTHR43280:SF2">
    <property type="entry name" value="HTH-TYPE TRANSCRIPTIONAL REGULATOR EXSA"/>
    <property type="match status" value="1"/>
</dbReference>
<reference evidence="5" key="1">
    <citation type="submission" date="2020-10" db="EMBL/GenBank/DDBJ databases">
        <authorList>
            <person name="Gilroy R."/>
        </authorList>
    </citation>
    <scope>NUCLEOTIDE SEQUENCE</scope>
    <source>
        <strain evidence="5">CHK189-12415</strain>
    </source>
</reference>
<proteinExistence type="predicted"/>